<feature type="coiled-coil region" evidence="1">
    <location>
        <begin position="328"/>
        <end position="355"/>
    </location>
</feature>
<sequence length="393" mass="44038">MSDLARAGAQVRDVHVRTFREAGKYYTFAGERGQLRSAPKPLAHVFPIVERELASESPDVETRTIVMRISDPCHPVLSPPESEGGPRSAPTMSSEQYGVFASHDLEANELIGQYFGPIRTADEYTDHVFSDPTCRLQMNSGYAQDVMQVRGVEPLVICGDPLNCRAALLNDFRSWRDPDKPCGRSPRCSCSDYCDRSPNLQQIQAFMRTETSIVPAVLFLTKRAVPAGEELLIDYGQDYWECYWRAHRTVTAFANLRVKLEQQQQQQQQKRTSDNGRVETPRPPDAAVGLMLMAGIALASGGCPRCLRRQAAEDGKQAEQPDGLVDKVERLSRENRRLADEVERLEDENRKLALALAAVASVRAQCPSASSMDEEGRSRRLWAEIMRCAHERI</sequence>
<dbReference type="InterPro" id="IPR001214">
    <property type="entry name" value="SET_dom"/>
</dbReference>
<evidence type="ECO:0000256" key="2">
    <source>
        <dbReference type="SAM" id="MobiDB-lite"/>
    </source>
</evidence>
<keyword evidence="1" id="KW-0175">Coiled coil</keyword>
<dbReference type="InterPro" id="IPR046341">
    <property type="entry name" value="SET_dom_sf"/>
</dbReference>
<dbReference type="AlphaFoldDB" id="A0A061RQE5"/>
<protein>
    <recommendedName>
        <fullName evidence="3">SET domain-containing protein</fullName>
    </recommendedName>
</protein>
<evidence type="ECO:0000313" key="4">
    <source>
        <dbReference type="EMBL" id="JAC74143.1"/>
    </source>
</evidence>
<reference evidence="4" key="1">
    <citation type="submission" date="2014-05" db="EMBL/GenBank/DDBJ databases">
        <title>The transcriptome of the halophilic microalga Tetraselmis sp. GSL018 isolated from the Great Salt Lake, Utah.</title>
        <authorList>
            <person name="Jinkerson R.E."/>
            <person name="D'Adamo S."/>
            <person name="Posewitz M.C."/>
        </authorList>
    </citation>
    <scope>NUCLEOTIDE SEQUENCE</scope>
    <source>
        <strain evidence="4">GSL018</strain>
    </source>
</reference>
<feature type="region of interest" description="Disordered" evidence="2">
    <location>
        <begin position="263"/>
        <end position="283"/>
    </location>
</feature>
<organism evidence="4">
    <name type="scientific">Tetraselmis sp. GSL018</name>
    <dbReference type="NCBI Taxonomy" id="582737"/>
    <lineage>
        <taxon>Eukaryota</taxon>
        <taxon>Viridiplantae</taxon>
        <taxon>Chlorophyta</taxon>
        <taxon>core chlorophytes</taxon>
        <taxon>Chlorodendrophyceae</taxon>
        <taxon>Chlorodendrales</taxon>
        <taxon>Chlorodendraceae</taxon>
        <taxon>Tetraselmis</taxon>
    </lineage>
</organism>
<evidence type="ECO:0000256" key="1">
    <source>
        <dbReference type="SAM" id="Coils"/>
    </source>
</evidence>
<dbReference type="Pfam" id="PF00856">
    <property type="entry name" value="SET"/>
    <property type="match status" value="1"/>
</dbReference>
<name>A0A061RQE5_9CHLO</name>
<feature type="compositionally biased region" description="Basic and acidic residues" evidence="2">
    <location>
        <begin position="271"/>
        <end position="282"/>
    </location>
</feature>
<feature type="domain" description="SET" evidence="3">
    <location>
        <begin position="58"/>
        <end position="236"/>
    </location>
</feature>
<feature type="region of interest" description="Disordered" evidence="2">
    <location>
        <begin position="71"/>
        <end position="93"/>
    </location>
</feature>
<gene>
    <name evidence="4" type="ORF">TSPGSL018_26759</name>
</gene>
<proteinExistence type="predicted"/>
<dbReference type="PROSITE" id="PS50280">
    <property type="entry name" value="SET"/>
    <property type="match status" value="1"/>
</dbReference>
<accession>A0A061RQE5</accession>
<evidence type="ECO:0000259" key="3">
    <source>
        <dbReference type="PROSITE" id="PS50280"/>
    </source>
</evidence>
<dbReference type="Gene3D" id="2.170.270.10">
    <property type="entry name" value="SET domain"/>
    <property type="match status" value="1"/>
</dbReference>
<dbReference type="EMBL" id="GBEZ01011663">
    <property type="protein sequence ID" value="JAC74143.1"/>
    <property type="molecule type" value="Transcribed_RNA"/>
</dbReference>
<dbReference type="SUPFAM" id="SSF82199">
    <property type="entry name" value="SET domain"/>
    <property type="match status" value="1"/>
</dbReference>